<keyword evidence="1" id="KW-0175">Coiled coil</keyword>
<gene>
    <name evidence="3" type="ORF">CEUTPL_LOCUS8657</name>
</gene>
<evidence type="ECO:0000313" key="4">
    <source>
        <dbReference type="Proteomes" id="UP001152799"/>
    </source>
</evidence>
<reference evidence="3" key="1">
    <citation type="submission" date="2022-01" db="EMBL/GenBank/DDBJ databases">
        <authorList>
            <person name="King R."/>
        </authorList>
    </citation>
    <scope>NUCLEOTIDE SEQUENCE</scope>
</reference>
<feature type="coiled-coil region" evidence="1">
    <location>
        <begin position="121"/>
        <end position="202"/>
    </location>
</feature>
<accession>A0A9N9MP48</accession>
<feature type="compositionally biased region" description="Basic and acidic residues" evidence="2">
    <location>
        <begin position="329"/>
        <end position="345"/>
    </location>
</feature>
<dbReference type="OrthoDB" id="10676476at2759"/>
<sequence>MESSPEKTSRKHMDIIEKKIKKTLQNGLKESIINEYLEVMKEDLLVGQQDDFFLNLIQQDEQDNVERDFLRNNYATLSENVELNRQKFESLKDSIDILSMQSIAEKETFKRQQNDGDNKIKLMYQGDINKVNQQLEEINNEYNEIEQELRKQISLENATKNARIYEMRSKLERQIMDKRNDIVRLITEGNTIKQELDNLKAQLEQNRYKNTHKNMMYFNKNYVDQQSTLNKPVHSHANFTKSNNSQDKLEYNTDKQNQVAIASEYDLLDKHQQVLENNHLLEKVNNTTFGNMAINQHKKDFLNPVSHTSNLKPNSFSYTTNTDPVIQVESKEQSSSKTKDDHSISMDEIVSSNSSQITPTALPPRRIPKVYIGTTKKGQLGKLRK</sequence>
<organism evidence="3 4">
    <name type="scientific">Ceutorhynchus assimilis</name>
    <name type="common">cabbage seed weevil</name>
    <dbReference type="NCBI Taxonomy" id="467358"/>
    <lineage>
        <taxon>Eukaryota</taxon>
        <taxon>Metazoa</taxon>
        <taxon>Ecdysozoa</taxon>
        <taxon>Arthropoda</taxon>
        <taxon>Hexapoda</taxon>
        <taxon>Insecta</taxon>
        <taxon>Pterygota</taxon>
        <taxon>Neoptera</taxon>
        <taxon>Endopterygota</taxon>
        <taxon>Coleoptera</taxon>
        <taxon>Polyphaga</taxon>
        <taxon>Cucujiformia</taxon>
        <taxon>Curculionidae</taxon>
        <taxon>Ceutorhynchinae</taxon>
        <taxon>Ceutorhynchus</taxon>
    </lineage>
</organism>
<feature type="region of interest" description="Disordered" evidence="2">
    <location>
        <begin position="328"/>
        <end position="385"/>
    </location>
</feature>
<dbReference type="Proteomes" id="UP001152799">
    <property type="component" value="Chromosome 4"/>
</dbReference>
<evidence type="ECO:0000313" key="3">
    <source>
        <dbReference type="EMBL" id="CAG9768109.1"/>
    </source>
</evidence>
<keyword evidence="4" id="KW-1185">Reference proteome</keyword>
<name>A0A9N9MP48_9CUCU</name>
<proteinExistence type="predicted"/>
<evidence type="ECO:0000256" key="1">
    <source>
        <dbReference type="SAM" id="Coils"/>
    </source>
</evidence>
<protein>
    <submittedName>
        <fullName evidence="3">Uncharacterized protein</fullName>
    </submittedName>
</protein>
<dbReference type="EMBL" id="OU892280">
    <property type="protein sequence ID" value="CAG9768109.1"/>
    <property type="molecule type" value="Genomic_DNA"/>
</dbReference>
<feature type="compositionally biased region" description="Polar residues" evidence="2">
    <location>
        <begin position="350"/>
        <end position="359"/>
    </location>
</feature>
<dbReference type="AlphaFoldDB" id="A0A9N9MP48"/>
<evidence type="ECO:0000256" key="2">
    <source>
        <dbReference type="SAM" id="MobiDB-lite"/>
    </source>
</evidence>